<evidence type="ECO:0000313" key="1">
    <source>
        <dbReference type="EMBL" id="KAJ5073352.1"/>
    </source>
</evidence>
<dbReference type="EMBL" id="JAPDFW010000075">
    <property type="protein sequence ID" value="KAJ5073352.1"/>
    <property type="molecule type" value="Genomic_DNA"/>
</dbReference>
<keyword evidence="1" id="KW-0418">Kinase</keyword>
<dbReference type="OrthoDB" id="6071166at2759"/>
<dbReference type="SUPFAM" id="SSF56112">
    <property type="entry name" value="Protein kinase-like (PK-like)"/>
    <property type="match status" value="1"/>
</dbReference>
<dbReference type="Proteomes" id="UP001149090">
    <property type="component" value="Unassembled WGS sequence"/>
</dbReference>
<reference evidence="1" key="1">
    <citation type="submission" date="2022-10" db="EMBL/GenBank/DDBJ databases">
        <title>Novel sulphate-reducing endosymbionts in the free-living metamonad Anaeramoeba.</title>
        <authorList>
            <person name="Jerlstrom-Hultqvist J."/>
            <person name="Cepicka I."/>
            <person name="Gallot-Lavallee L."/>
            <person name="Salas-Leiva D."/>
            <person name="Curtis B.A."/>
            <person name="Zahonova K."/>
            <person name="Pipaliya S."/>
            <person name="Dacks J."/>
            <person name="Roger A.J."/>
        </authorList>
    </citation>
    <scope>NUCLEOTIDE SEQUENCE</scope>
    <source>
        <strain evidence="1">BMAN</strain>
    </source>
</reference>
<keyword evidence="2" id="KW-1185">Reference proteome</keyword>
<dbReference type="AlphaFoldDB" id="A0A9Q0LI65"/>
<proteinExistence type="predicted"/>
<name>A0A9Q0LI65_ANAIG</name>
<evidence type="ECO:0000313" key="2">
    <source>
        <dbReference type="Proteomes" id="UP001149090"/>
    </source>
</evidence>
<comment type="caution">
    <text evidence="1">The sequence shown here is derived from an EMBL/GenBank/DDBJ whole genome shotgun (WGS) entry which is preliminary data.</text>
</comment>
<dbReference type="InterPro" id="IPR011009">
    <property type="entry name" value="Kinase-like_dom_sf"/>
</dbReference>
<accession>A0A9Q0LI65</accession>
<organism evidence="1 2">
    <name type="scientific">Anaeramoeba ignava</name>
    <name type="common">Anaerobic marine amoeba</name>
    <dbReference type="NCBI Taxonomy" id="1746090"/>
    <lineage>
        <taxon>Eukaryota</taxon>
        <taxon>Metamonada</taxon>
        <taxon>Anaeramoebidae</taxon>
        <taxon>Anaeramoeba</taxon>
    </lineage>
</organism>
<dbReference type="GO" id="GO:0016301">
    <property type="term" value="F:kinase activity"/>
    <property type="evidence" value="ECO:0007669"/>
    <property type="project" value="UniProtKB-KW"/>
</dbReference>
<sequence>MSIHFHQGSDVHSFGLFVWELMTFKQPYKNINDPNGSKYNNDEMIQIFEKSISCYSSLLQFVIRKFFYVCFINGSTRDMEYISELLAMLETQFLSVSENENVNVNVSQKPKNVQMIQSKRNCHFFNCEGNDPKTQTFENQRFSINQIEMILKEFSSKVIFVFLQNLKEMKIRYFYQFNQF</sequence>
<protein>
    <submittedName>
        <fullName evidence="1">Mitogen-activated protein kinase kinase kinase mlk-1</fullName>
    </submittedName>
</protein>
<gene>
    <name evidence="1" type="ORF">M0811_08760</name>
</gene>
<keyword evidence="1" id="KW-0808">Transferase</keyword>